<name>A0AAW1RA82_9CHLO</name>
<protein>
    <recommendedName>
        <fullName evidence="2">J domain-containing protein</fullName>
    </recommendedName>
</protein>
<dbReference type="PANTHER" id="PTHR45098">
    <property type="entry name" value="DNAJ DOMAIN CONTAINING PROTEIN, EXPRESSED"/>
    <property type="match status" value="1"/>
</dbReference>
<dbReference type="Proteomes" id="UP001438707">
    <property type="component" value="Unassembled WGS sequence"/>
</dbReference>
<organism evidence="3 4">
    <name type="scientific">Apatococcus lobatus</name>
    <dbReference type="NCBI Taxonomy" id="904363"/>
    <lineage>
        <taxon>Eukaryota</taxon>
        <taxon>Viridiplantae</taxon>
        <taxon>Chlorophyta</taxon>
        <taxon>core chlorophytes</taxon>
        <taxon>Trebouxiophyceae</taxon>
        <taxon>Chlorellales</taxon>
        <taxon>Chlorellaceae</taxon>
        <taxon>Apatococcus</taxon>
    </lineage>
</organism>
<dbReference type="GO" id="GO:0003676">
    <property type="term" value="F:nucleic acid binding"/>
    <property type="evidence" value="ECO:0007669"/>
    <property type="project" value="InterPro"/>
</dbReference>
<evidence type="ECO:0000259" key="2">
    <source>
        <dbReference type="PROSITE" id="PS50076"/>
    </source>
</evidence>
<evidence type="ECO:0000313" key="4">
    <source>
        <dbReference type="Proteomes" id="UP001438707"/>
    </source>
</evidence>
<dbReference type="Pfam" id="PF00226">
    <property type="entry name" value="DnaJ"/>
    <property type="match status" value="1"/>
</dbReference>
<dbReference type="PANTHER" id="PTHR45098:SF1">
    <property type="entry name" value="DNAJ DOMAIN CONTAINING PROTEIN, EXPRESSED"/>
    <property type="match status" value="1"/>
</dbReference>
<comment type="caution">
    <text evidence="3">The sequence shown here is derived from an EMBL/GenBank/DDBJ whole genome shotgun (WGS) entry which is preliminary data.</text>
</comment>
<proteinExistence type="predicted"/>
<dbReference type="InterPro" id="IPR035979">
    <property type="entry name" value="RBD_domain_sf"/>
</dbReference>
<evidence type="ECO:0000256" key="1">
    <source>
        <dbReference type="SAM" id="MobiDB-lite"/>
    </source>
</evidence>
<reference evidence="3 4" key="1">
    <citation type="journal article" date="2024" name="Nat. Commun.">
        <title>Phylogenomics reveals the evolutionary origins of lichenization in chlorophyte algae.</title>
        <authorList>
            <person name="Puginier C."/>
            <person name="Libourel C."/>
            <person name="Otte J."/>
            <person name="Skaloud P."/>
            <person name="Haon M."/>
            <person name="Grisel S."/>
            <person name="Petersen M."/>
            <person name="Berrin J.G."/>
            <person name="Delaux P.M."/>
            <person name="Dal Grande F."/>
            <person name="Keller J."/>
        </authorList>
    </citation>
    <scope>NUCLEOTIDE SEQUENCE [LARGE SCALE GENOMIC DNA]</scope>
    <source>
        <strain evidence="3 4">SAG 2145</strain>
    </source>
</reference>
<dbReference type="SUPFAM" id="SSF54928">
    <property type="entry name" value="RNA-binding domain, RBD"/>
    <property type="match status" value="1"/>
</dbReference>
<dbReference type="AlphaFoldDB" id="A0AAW1RA82"/>
<feature type="compositionally biased region" description="Polar residues" evidence="1">
    <location>
        <begin position="257"/>
        <end position="274"/>
    </location>
</feature>
<sequence>MATALDSNPYELLGLTSQGAEASEADIRKAYRQASKLCHPDKVRHKSPEEKEAAGAKFLQITEALNLLVDVKARAALDDVIRAREAAEARRAGQSAKRQKLRADLDAREQAAERGRTEEDRARARLQAELQRLRQQAAQQEAARQAQARAAAVQAAAMAPQPSTTQEQLVRTLKISWDPQGGRDYTAAEIRDALGVAGPVEDVVVRTSKKQKGSALAVMASMEGAQAAVGSIAGCLASPLLVVPYRAKTTPPGSPLHNPQATGAEAQSSGSQATARGMPLPTKGLFPGAQRPSGAAASAGPSSFPAAAASGTPASSTSQSTGYQNLTFPTWPQAVTPPATSGKQGPLFPGGASTGGAFGSSSSRPPADAAPKAAAMPSFGSFQSMSMGNTNRDLEDHDLRLPQVVQYSCTSCKNVVDWGLMQPTFLRQRLQLDVEDVCILQEVNMS</sequence>
<feature type="region of interest" description="Disordered" evidence="1">
    <location>
        <begin position="89"/>
        <end position="122"/>
    </location>
</feature>
<feature type="compositionally biased region" description="Low complexity" evidence="1">
    <location>
        <begin position="287"/>
        <end position="322"/>
    </location>
</feature>
<dbReference type="CDD" id="cd06257">
    <property type="entry name" value="DnaJ"/>
    <property type="match status" value="1"/>
</dbReference>
<feature type="domain" description="J" evidence="2">
    <location>
        <begin position="8"/>
        <end position="81"/>
    </location>
</feature>
<dbReference type="Gene3D" id="3.30.70.330">
    <property type="match status" value="1"/>
</dbReference>
<dbReference type="InterPro" id="IPR001623">
    <property type="entry name" value="DnaJ_domain"/>
</dbReference>
<dbReference type="PROSITE" id="PS50076">
    <property type="entry name" value="DNAJ_2"/>
    <property type="match status" value="1"/>
</dbReference>
<dbReference type="SMART" id="SM00271">
    <property type="entry name" value="DnaJ"/>
    <property type="match status" value="1"/>
</dbReference>
<feature type="compositionally biased region" description="Basic and acidic residues" evidence="1">
    <location>
        <begin position="101"/>
        <end position="122"/>
    </location>
</feature>
<dbReference type="InterPro" id="IPR034254">
    <property type="entry name" value="DNAJC17_RRM"/>
</dbReference>
<dbReference type="Gene3D" id="1.10.287.110">
    <property type="entry name" value="DnaJ domain"/>
    <property type="match status" value="1"/>
</dbReference>
<dbReference type="SUPFAM" id="SSF46565">
    <property type="entry name" value="Chaperone J-domain"/>
    <property type="match status" value="1"/>
</dbReference>
<dbReference type="InterPro" id="IPR036869">
    <property type="entry name" value="J_dom_sf"/>
</dbReference>
<dbReference type="InterPro" id="IPR012677">
    <property type="entry name" value="Nucleotide-bd_a/b_plait_sf"/>
</dbReference>
<accession>A0AAW1RA82</accession>
<gene>
    <name evidence="3" type="ORF">WJX74_004098</name>
</gene>
<feature type="region of interest" description="Disordered" evidence="1">
    <location>
        <begin position="249"/>
        <end position="374"/>
    </location>
</feature>
<keyword evidence="4" id="KW-1185">Reference proteome</keyword>
<dbReference type="EMBL" id="JALJOS010000015">
    <property type="protein sequence ID" value="KAK9830718.1"/>
    <property type="molecule type" value="Genomic_DNA"/>
</dbReference>
<evidence type="ECO:0000313" key="3">
    <source>
        <dbReference type="EMBL" id="KAK9830718.1"/>
    </source>
</evidence>
<feature type="compositionally biased region" description="Low complexity" evidence="1">
    <location>
        <begin position="359"/>
        <end position="374"/>
    </location>
</feature>
<dbReference type="CDD" id="cd12429">
    <property type="entry name" value="RRM_DNAJC17"/>
    <property type="match status" value="1"/>
</dbReference>